<organism evidence="2 3">
    <name type="scientific">Vigna unguiculata</name>
    <name type="common">Cowpea</name>
    <dbReference type="NCBI Taxonomy" id="3917"/>
    <lineage>
        <taxon>Eukaryota</taxon>
        <taxon>Viridiplantae</taxon>
        <taxon>Streptophyta</taxon>
        <taxon>Embryophyta</taxon>
        <taxon>Tracheophyta</taxon>
        <taxon>Spermatophyta</taxon>
        <taxon>Magnoliopsida</taxon>
        <taxon>eudicotyledons</taxon>
        <taxon>Gunneridae</taxon>
        <taxon>Pentapetalae</taxon>
        <taxon>rosids</taxon>
        <taxon>fabids</taxon>
        <taxon>Fabales</taxon>
        <taxon>Fabaceae</taxon>
        <taxon>Papilionoideae</taxon>
        <taxon>50 kb inversion clade</taxon>
        <taxon>NPAAA clade</taxon>
        <taxon>indigoferoid/millettioid clade</taxon>
        <taxon>Phaseoleae</taxon>
        <taxon>Vigna</taxon>
    </lineage>
</organism>
<dbReference type="EMBL" id="CP039349">
    <property type="protein sequence ID" value="QCD93151.1"/>
    <property type="molecule type" value="Genomic_DNA"/>
</dbReference>
<accession>A0A4D6LXQ2</accession>
<evidence type="ECO:0000313" key="2">
    <source>
        <dbReference type="EMBL" id="QCD93151.1"/>
    </source>
</evidence>
<name>A0A4D6LXQ2_VIGUN</name>
<protein>
    <submittedName>
        <fullName evidence="2">Uncharacterized protein</fullName>
    </submittedName>
</protein>
<sequence length="77" mass="8901">MRKVSVYRFSGRKKNVVRVWVVCVGLNVVNHEGMMMEEWEVVTVGEQPCGINHFIQDLCDQTLSDRITGAFEKAHEY</sequence>
<dbReference type="Proteomes" id="UP000501690">
    <property type="component" value="Linkage Group LG5"/>
</dbReference>
<dbReference type="AlphaFoldDB" id="A0A4D6LXQ2"/>
<gene>
    <name evidence="1" type="ORF">DEO72_LG5g1220</name>
    <name evidence="2" type="ORF">DEO72_LG5g1222</name>
</gene>
<evidence type="ECO:0000313" key="3">
    <source>
        <dbReference type="Proteomes" id="UP000501690"/>
    </source>
</evidence>
<keyword evidence="3" id="KW-1185">Reference proteome</keyword>
<proteinExistence type="predicted"/>
<reference evidence="2 3" key="1">
    <citation type="submission" date="2019-04" db="EMBL/GenBank/DDBJ databases">
        <title>An improved genome assembly and genetic linkage map for asparagus bean, Vigna unguiculata ssp. sesquipedialis.</title>
        <authorList>
            <person name="Xia Q."/>
            <person name="Zhang R."/>
            <person name="Dong Y."/>
        </authorList>
    </citation>
    <scope>NUCLEOTIDE SEQUENCE [LARGE SCALE GENOMIC DNA]</scope>
    <source>
        <tissue evidence="2">Leaf</tissue>
    </source>
</reference>
<dbReference type="EMBL" id="CP039349">
    <property type="protein sequence ID" value="QCD93149.1"/>
    <property type="molecule type" value="Genomic_DNA"/>
</dbReference>
<evidence type="ECO:0000313" key="1">
    <source>
        <dbReference type="EMBL" id="QCD93149.1"/>
    </source>
</evidence>